<dbReference type="InterPro" id="IPR023430">
    <property type="entry name" value="Pept_HybD-like_dom_sf"/>
</dbReference>
<keyword evidence="3" id="KW-0064">Aspartyl protease</keyword>
<dbReference type="NCBIfam" id="TIGR00072">
    <property type="entry name" value="hydrog_prot"/>
    <property type="match status" value="1"/>
</dbReference>
<dbReference type="GO" id="GO:0008047">
    <property type="term" value="F:enzyme activator activity"/>
    <property type="evidence" value="ECO:0007669"/>
    <property type="project" value="InterPro"/>
</dbReference>
<dbReference type="SUPFAM" id="SSF53163">
    <property type="entry name" value="HybD-like"/>
    <property type="match status" value="1"/>
</dbReference>
<keyword evidence="6" id="KW-1185">Reference proteome</keyword>
<protein>
    <recommendedName>
        <fullName evidence="7">Hydrogenase maturation protease</fullName>
    </recommendedName>
</protein>
<reference evidence="5" key="1">
    <citation type="journal article" date="2014" name="Int. J. Syst. Evol. Microbiol.">
        <title>Complete genome sequence of Corynebacterium casei LMG S-19264T (=DSM 44701T), isolated from a smear-ripened cheese.</title>
        <authorList>
            <consortium name="US DOE Joint Genome Institute (JGI-PGF)"/>
            <person name="Walter F."/>
            <person name="Albersmeier A."/>
            <person name="Kalinowski J."/>
            <person name="Ruckert C."/>
        </authorList>
    </citation>
    <scope>NUCLEOTIDE SEQUENCE</scope>
    <source>
        <strain evidence="5">CGMCC 4.7368</strain>
    </source>
</reference>
<dbReference type="Pfam" id="PF01750">
    <property type="entry name" value="HycI"/>
    <property type="match status" value="1"/>
</dbReference>
<sequence length="279" mass="29771">MSETDFWTRMERRGPDEVLVGGVPVRAGSRVRLRPSAARADIFDLVLAGREAVVESIEQDDAGAFHVAVVLDDDPGRDLGEARMPGHRFFYAPDEVEPLGPPPDTPGAARVLVAGIGNIFLGDDGFGVEVARRLAREERAAGVDVVDFGIRGMDLVYALQRDYDTAILVDAAMRGEPPGTLTVLEPDLPGGGVVALEGHGLDPVKVLRLARELGRVPERVLVVCCEPATVLTGSPDEDVLAELSEPVLAAVDQAVRLVMDMIAESAGPGSRPRNRNEVT</sequence>
<dbReference type="PANTHER" id="PTHR30302">
    <property type="entry name" value="HYDROGENASE 1 MATURATION PROTEASE"/>
    <property type="match status" value="1"/>
</dbReference>
<evidence type="ECO:0000313" key="5">
    <source>
        <dbReference type="EMBL" id="GGO78520.1"/>
    </source>
</evidence>
<keyword evidence="2" id="KW-0645">Protease</keyword>
<comment type="similarity">
    <text evidence="1">Belongs to the peptidase A31 family.</text>
</comment>
<accession>A0A917Z9J2</accession>
<organism evidence="5 6">
    <name type="scientific">Nonomuraea cavernae</name>
    <dbReference type="NCBI Taxonomy" id="2045107"/>
    <lineage>
        <taxon>Bacteria</taxon>
        <taxon>Bacillati</taxon>
        <taxon>Actinomycetota</taxon>
        <taxon>Actinomycetes</taxon>
        <taxon>Streptosporangiales</taxon>
        <taxon>Streptosporangiaceae</taxon>
        <taxon>Nonomuraea</taxon>
    </lineage>
</organism>
<evidence type="ECO:0000256" key="2">
    <source>
        <dbReference type="ARBA" id="ARBA00022670"/>
    </source>
</evidence>
<dbReference type="PRINTS" id="PR00446">
    <property type="entry name" value="HYDRGNUPTAKE"/>
</dbReference>
<evidence type="ECO:0000256" key="4">
    <source>
        <dbReference type="ARBA" id="ARBA00022801"/>
    </source>
</evidence>
<dbReference type="Proteomes" id="UP000646523">
    <property type="component" value="Unassembled WGS sequence"/>
</dbReference>
<keyword evidence="4" id="KW-0378">Hydrolase</keyword>
<dbReference type="GO" id="GO:0016485">
    <property type="term" value="P:protein processing"/>
    <property type="evidence" value="ECO:0007669"/>
    <property type="project" value="TreeGrafter"/>
</dbReference>
<evidence type="ECO:0000256" key="1">
    <source>
        <dbReference type="ARBA" id="ARBA00006814"/>
    </source>
</evidence>
<dbReference type="GO" id="GO:0004190">
    <property type="term" value="F:aspartic-type endopeptidase activity"/>
    <property type="evidence" value="ECO:0007669"/>
    <property type="project" value="UniProtKB-KW"/>
</dbReference>
<dbReference type="EMBL" id="BMNH01000025">
    <property type="protein sequence ID" value="GGO78520.1"/>
    <property type="molecule type" value="Genomic_DNA"/>
</dbReference>
<dbReference type="PANTHER" id="PTHR30302:SF1">
    <property type="entry name" value="HYDROGENASE 2 MATURATION PROTEASE"/>
    <property type="match status" value="1"/>
</dbReference>
<evidence type="ECO:0008006" key="7">
    <source>
        <dbReference type="Google" id="ProtNLM"/>
    </source>
</evidence>
<reference evidence="5" key="2">
    <citation type="submission" date="2020-09" db="EMBL/GenBank/DDBJ databases">
        <authorList>
            <person name="Sun Q."/>
            <person name="Zhou Y."/>
        </authorList>
    </citation>
    <scope>NUCLEOTIDE SEQUENCE</scope>
    <source>
        <strain evidence="5">CGMCC 4.7368</strain>
    </source>
</reference>
<dbReference type="AlphaFoldDB" id="A0A917Z9J2"/>
<dbReference type="RefSeq" id="WP_225263679.1">
    <property type="nucleotide sequence ID" value="NZ_BMNH01000025.1"/>
</dbReference>
<name>A0A917Z9J2_9ACTN</name>
<dbReference type="InterPro" id="IPR000671">
    <property type="entry name" value="Peptidase_A31"/>
</dbReference>
<proteinExistence type="inferred from homology"/>
<gene>
    <name evidence="5" type="ORF">GCM10012289_60690</name>
</gene>
<evidence type="ECO:0000313" key="6">
    <source>
        <dbReference type="Proteomes" id="UP000646523"/>
    </source>
</evidence>
<dbReference type="Gene3D" id="3.40.50.1450">
    <property type="entry name" value="HybD-like"/>
    <property type="match status" value="1"/>
</dbReference>
<comment type="caution">
    <text evidence="5">The sequence shown here is derived from an EMBL/GenBank/DDBJ whole genome shotgun (WGS) entry which is preliminary data.</text>
</comment>
<evidence type="ECO:0000256" key="3">
    <source>
        <dbReference type="ARBA" id="ARBA00022750"/>
    </source>
</evidence>